<evidence type="ECO:0000313" key="1">
    <source>
        <dbReference type="EMBL" id="EAQ51235.1"/>
    </source>
</evidence>
<sequence>MVREAGLPHGKGAAFYPKRGGYAMIELACAADRPKV</sequence>
<evidence type="ECO:0000313" key="2">
    <source>
        <dbReference type="Proteomes" id="UP000001601"/>
    </source>
</evidence>
<keyword evidence="2" id="KW-1185">Reference proteome</keyword>
<dbReference type="AlphaFoldDB" id="A3XHK9"/>
<dbReference type="EMBL" id="AANC01000001">
    <property type="protein sequence ID" value="EAQ51235.1"/>
    <property type="molecule type" value="Genomic_DNA"/>
</dbReference>
<accession>A3XHK9</accession>
<name>A3XHK9_LEEBM</name>
<dbReference type="HOGENOM" id="CLU_3356867_0_0_10"/>
<proteinExistence type="predicted"/>
<dbReference type="Proteomes" id="UP000001601">
    <property type="component" value="Unassembled WGS sequence"/>
</dbReference>
<reference evidence="1 2" key="1">
    <citation type="journal article" date="2007" name="Nature">
        <title>Light stimulates growth of proteorhodopsin-containing marine Flavobacteria.</title>
        <authorList>
            <person name="Gomez-Consarnau L."/>
            <person name="Gonzalez J.M."/>
            <person name="Coll-Llado M."/>
            <person name="Gourdon P."/>
            <person name="Pascher T."/>
            <person name="Neutze R."/>
            <person name="Pedros-Alio C."/>
            <person name="Pinhassi J."/>
        </authorList>
    </citation>
    <scope>NUCLEOTIDE SEQUENCE [LARGE SCALE GENOMIC DNA]</scope>
    <source>
        <strain evidence="1 2">MED217</strain>
    </source>
</reference>
<protein>
    <submittedName>
        <fullName evidence="1">Uncharacterized protein</fullName>
    </submittedName>
</protein>
<dbReference type="STRING" id="398720.MED217_16870"/>
<gene>
    <name evidence="1" type="ORF">MED217_16870</name>
</gene>
<comment type="caution">
    <text evidence="1">The sequence shown here is derived from an EMBL/GenBank/DDBJ whole genome shotgun (WGS) entry which is preliminary data.</text>
</comment>
<organism evidence="1 2">
    <name type="scientific">Leeuwenhoekiella blandensis (strain CECT 7118 / CCUG 51940 / KCTC 22103 / MED217)</name>
    <name type="common">Flavobacterium sp. (strain MED217)</name>
    <dbReference type="NCBI Taxonomy" id="398720"/>
    <lineage>
        <taxon>Bacteria</taxon>
        <taxon>Pseudomonadati</taxon>
        <taxon>Bacteroidota</taxon>
        <taxon>Flavobacteriia</taxon>
        <taxon>Flavobacteriales</taxon>
        <taxon>Flavobacteriaceae</taxon>
        <taxon>Leeuwenhoekiella</taxon>
    </lineage>
</organism>